<dbReference type="Proteomes" id="UP001500523">
    <property type="component" value="Unassembled WGS sequence"/>
</dbReference>
<evidence type="ECO:0000313" key="3">
    <source>
        <dbReference type="Proteomes" id="UP001500523"/>
    </source>
</evidence>
<comment type="caution">
    <text evidence="2">The sequence shown here is derived from an EMBL/GenBank/DDBJ whole genome shotgun (WGS) entry which is preliminary data.</text>
</comment>
<proteinExistence type="predicted"/>
<evidence type="ECO:0000256" key="1">
    <source>
        <dbReference type="SAM" id="MobiDB-lite"/>
    </source>
</evidence>
<evidence type="ECO:0000313" key="2">
    <source>
        <dbReference type="EMBL" id="GAA3708712.1"/>
    </source>
</evidence>
<name>A0ABP7DQZ8_9SPHN</name>
<accession>A0ABP7DQZ8</accession>
<feature type="compositionally biased region" description="Basic and acidic residues" evidence="1">
    <location>
        <begin position="32"/>
        <end position="50"/>
    </location>
</feature>
<dbReference type="RefSeq" id="WP_344692977.1">
    <property type="nucleotide sequence ID" value="NZ_BAABBF010000003.1"/>
</dbReference>
<feature type="region of interest" description="Disordered" evidence="1">
    <location>
        <begin position="24"/>
        <end position="50"/>
    </location>
</feature>
<evidence type="ECO:0008006" key="4">
    <source>
        <dbReference type="Google" id="ProtNLM"/>
    </source>
</evidence>
<keyword evidence="3" id="KW-1185">Reference proteome</keyword>
<reference evidence="3" key="1">
    <citation type="journal article" date="2019" name="Int. J. Syst. Evol. Microbiol.">
        <title>The Global Catalogue of Microorganisms (GCM) 10K type strain sequencing project: providing services to taxonomists for standard genome sequencing and annotation.</title>
        <authorList>
            <consortium name="The Broad Institute Genomics Platform"/>
            <consortium name="The Broad Institute Genome Sequencing Center for Infectious Disease"/>
            <person name="Wu L."/>
            <person name="Ma J."/>
        </authorList>
    </citation>
    <scope>NUCLEOTIDE SEQUENCE [LARGE SCALE GENOMIC DNA]</scope>
    <source>
        <strain evidence="3">JCM 17498</strain>
    </source>
</reference>
<organism evidence="2 3">
    <name type="scientific">Sphingomonas cynarae</name>
    <dbReference type="NCBI Taxonomy" id="930197"/>
    <lineage>
        <taxon>Bacteria</taxon>
        <taxon>Pseudomonadati</taxon>
        <taxon>Pseudomonadota</taxon>
        <taxon>Alphaproteobacteria</taxon>
        <taxon>Sphingomonadales</taxon>
        <taxon>Sphingomonadaceae</taxon>
        <taxon>Sphingomonas</taxon>
    </lineage>
</organism>
<protein>
    <recommendedName>
        <fullName evidence="4">Helix-turn-helix domain-containing protein</fullName>
    </recommendedName>
</protein>
<dbReference type="EMBL" id="BAABBF010000003">
    <property type="protein sequence ID" value="GAA3708712.1"/>
    <property type="molecule type" value="Genomic_DNA"/>
</dbReference>
<sequence length="293" mass="32503">MSNTLSLTTGPAARDVRAILKGAAARLGGKTRGPDHATDRRVPRRNSYEENDIRAKPYGRLGDGSVKQGLIYKETLLDTGDALRRDLWAKYPRAEERRRKHEVSQLEAELAELLTLPRTEIPIGRPAAIRIAIAGHQAWLKHAETRLRRIDVDVLKGLLSFLTNFMTGALFPSHEAIATAAGVHVNSVADGLKRLKHHGLIDWVRRTTRTGRQGEFGPQLEQTSNAYRLVVRRAMSKEAWRHYWQRLTIKLRRCGTAKPVEAAPVTPALMKAPMTPLQAALASLGASVVNVTT</sequence>
<gene>
    <name evidence="2" type="ORF">GCM10022268_17530</name>
</gene>